<evidence type="ECO:0000313" key="4">
    <source>
        <dbReference type="Proteomes" id="UP000862426"/>
    </source>
</evidence>
<dbReference type="Proteomes" id="UP000862426">
    <property type="component" value="Unassembled WGS sequence"/>
</dbReference>
<evidence type="ECO:0000259" key="2">
    <source>
        <dbReference type="Pfam" id="PF00196"/>
    </source>
</evidence>
<protein>
    <recommendedName>
        <fullName evidence="2">HTH luxR-type domain-containing protein</fullName>
    </recommendedName>
</protein>
<dbReference type="EMBL" id="DACYAJ020000003">
    <property type="protein sequence ID" value="HCD1254261.1"/>
    <property type="molecule type" value="Genomic_DNA"/>
</dbReference>
<feature type="domain" description="HTH luxR-type" evidence="2">
    <location>
        <begin position="107"/>
        <end position="147"/>
    </location>
</feature>
<reference evidence="3" key="1">
    <citation type="journal article" date="2018" name="Genome Biol.">
        <title>SKESA: strategic k-mer extension for scrupulous assemblies.</title>
        <authorList>
            <person name="Souvorov A."/>
            <person name="Agarwala R."/>
            <person name="Lipman D.J."/>
        </authorList>
    </citation>
    <scope>NUCLEOTIDE SEQUENCE</scope>
    <source>
        <strain evidence="3">CAV1698</strain>
    </source>
</reference>
<keyword evidence="1" id="KW-0238">DNA-binding</keyword>
<sequence>MNRTLGYIYQESDCYVWFVNGDAANINMHAKKIHLERKEGKSIFMVTLTDRKENYSPIINHLSDLVVCKRTSYSFLREAIEFMLQAPPKITEDYFLGDIWGNVLKGTQKEYEVLDLLFKGYSQSQISKTLNLSVKTISGYKMKAVRRHGLRTFSELCIQKFKDSISNYNT</sequence>
<comment type="caution">
    <text evidence="3">The sequence shown here is derived from an EMBL/GenBank/DDBJ whole genome shotgun (WGS) entry which is preliminary data.</text>
</comment>
<evidence type="ECO:0000256" key="1">
    <source>
        <dbReference type="ARBA" id="ARBA00023125"/>
    </source>
</evidence>
<dbReference type="GO" id="GO:0003677">
    <property type="term" value="F:DNA binding"/>
    <property type="evidence" value="ECO:0007669"/>
    <property type="project" value="UniProtKB-KW"/>
</dbReference>
<proteinExistence type="predicted"/>
<evidence type="ECO:0000313" key="3">
    <source>
        <dbReference type="EMBL" id="HCD1254261.1"/>
    </source>
</evidence>
<gene>
    <name evidence="3" type="ORF">JD854_RS04165</name>
</gene>
<accession>A0A9C7QHM6</accession>
<dbReference type="InterPro" id="IPR036388">
    <property type="entry name" value="WH-like_DNA-bd_sf"/>
</dbReference>
<reference evidence="3" key="2">
    <citation type="submission" date="2022-05" db="EMBL/GenBank/DDBJ databases">
        <authorList>
            <consortium name="NCBI Pathogen Detection Project"/>
        </authorList>
    </citation>
    <scope>NUCLEOTIDE SEQUENCE</scope>
    <source>
        <strain evidence="3">CAV1698</strain>
    </source>
</reference>
<dbReference type="AlphaFoldDB" id="A0A9C7QHM6"/>
<dbReference type="Pfam" id="PF00196">
    <property type="entry name" value="GerE"/>
    <property type="match status" value="1"/>
</dbReference>
<name>A0A9C7QHM6_CITAM</name>
<dbReference type="GO" id="GO:0006355">
    <property type="term" value="P:regulation of DNA-templated transcription"/>
    <property type="evidence" value="ECO:0007669"/>
    <property type="project" value="InterPro"/>
</dbReference>
<dbReference type="InterPro" id="IPR016032">
    <property type="entry name" value="Sig_transdc_resp-reg_C-effctor"/>
</dbReference>
<organism evidence="3 4">
    <name type="scientific">Citrobacter amalonaticus</name>
    <dbReference type="NCBI Taxonomy" id="35703"/>
    <lineage>
        <taxon>Bacteria</taxon>
        <taxon>Pseudomonadati</taxon>
        <taxon>Pseudomonadota</taxon>
        <taxon>Gammaproteobacteria</taxon>
        <taxon>Enterobacterales</taxon>
        <taxon>Enterobacteriaceae</taxon>
        <taxon>Citrobacter</taxon>
    </lineage>
</organism>
<dbReference type="SUPFAM" id="SSF46894">
    <property type="entry name" value="C-terminal effector domain of the bipartite response regulators"/>
    <property type="match status" value="1"/>
</dbReference>
<dbReference type="InterPro" id="IPR000792">
    <property type="entry name" value="Tscrpt_reg_LuxR_C"/>
</dbReference>
<dbReference type="Gene3D" id="1.10.10.10">
    <property type="entry name" value="Winged helix-like DNA-binding domain superfamily/Winged helix DNA-binding domain"/>
    <property type="match status" value="1"/>
</dbReference>